<dbReference type="PANTHER" id="PTHR45962">
    <property type="entry name" value="N-FATTY-ACYL-AMINO ACID SYNTHASE/HYDROLASE PM20D1"/>
    <property type="match status" value="1"/>
</dbReference>
<dbReference type="EMBL" id="AE016818">
    <property type="protein sequence ID" value="AAS52553.1"/>
    <property type="molecule type" value="Genomic_DNA"/>
</dbReference>
<dbReference type="HOGENOM" id="CLU_021802_11_0_1"/>
<dbReference type="InterPro" id="IPR017141">
    <property type="entry name" value="Pept_M20_carboxypep"/>
</dbReference>
<keyword evidence="6" id="KW-0645">Protease</keyword>
<dbReference type="AlphaFoldDB" id="Q757Z2"/>
<dbReference type="PIRSF" id="PIRSF037217">
    <property type="entry name" value="Carboxypeptidase_S"/>
    <property type="match status" value="1"/>
</dbReference>
<name>Q757Z2_EREGS</name>
<dbReference type="CDD" id="cd05674">
    <property type="entry name" value="M20_yscS"/>
    <property type="match status" value="1"/>
</dbReference>
<feature type="binding site" evidence="16">
    <location>
        <position position="163"/>
    </location>
    <ligand>
        <name>Zn(2+)</name>
        <dbReference type="ChEBI" id="CHEBI:29105"/>
        <label>2</label>
    </ligand>
</feature>
<feature type="domain" description="Peptidase M20 dimerisation" evidence="18">
    <location>
        <begin position="282"/>
        <end position="438"/>
    </location>
</feature>
<dbReference type="KEGG" id="ago:AGOS_AEL132W"/>
<dbReference type="OMA" id="ICPLAPK"/>
<keyword evidence="4" id="KW-1017">Isopeptide bond</keyword>
<gene>
    <name evidence="19" type="ORF">AGOS_AEL132W</name>
</gene>
<dbReference type="InterPro" id="IPR002933">
    <property type="entry name" value="Peptidase_M20"/>
</dbReference>
<keyword evidence="10 16" id="KW-0862">Zinc</keyword>
<accession>Q757Z2</accession>
<organism evidence="19 20">
    <name type="scientific">Eremothecium gossypii (strain ATCC 10895 / CBS 109.51 / FGSC 9923 / NRRL Y-1056)</name>
    <name type="common">Yeast</name>
    <name type="synonym">Ashbya gossypii</name>
    <dbReference type="NCBI Taxonomy" id="284811"/>
    <lineage>
        <taxon>Eukaryota</taxon>
        <taxon>Fungi</taxon>
        <taxon>Dikarya</taxon>
        <taxon>Ascomycota</taxon>
        <taxon>Saccharomycotina</taxon>
        <taxon>Saccharomycetes</taxon>
        <taxon>Saccharomycetales</taxon>
        <taxon>Saccharomycetaceae</taxon>
        <taxon>Eremothecium</taxon>
    </lineage>
</organism>
<dbReference type="InterPro" id="IPR011650">
    <property type="entry name" value="Peptidase_M20_dimer"/>
</dbReference>
<evidence type="ECO:0000256" key="7">
    <source>
        <dbReference type="ARBA" id="ARBA00022692"/>
    </source>
</evidence>
<dbReference type="GO" id="GO:0016020">
    <property type="term" value="C:membrane"/>
    <property type="evidence" value="ECO:0007669"/>
    <property type="project" value="UniProtKB-SubCell"/>
</dbReference>
<dbReference type="GO" id="GO:0004180">
    <property type="term" value="F:carboxypeptidase activity"/>
    <property type="evidence" value="ECO:0000318"/>
    <property type="project" value="GO_Central"/>
</dbReference>
<dbReference type="Proteomes" id="UP000000591">
    <property type="component" value="Chromosome V"/>
</dbReference>
<sequence length="572" mass="63404">MAIILGKEGLRSEGGGRRRLARRDFLQVACGLAILLLGGWHWFAQDTKVASVSTAPLCGRINPIAPAFNKSLDRIFHDPVFKRDSIKRLSGAIQIRTEIGDVHPAPADDPEYYAEFYKFHAYLETTFPLVYEHLQVEVVNKVGLVYTWGGSDAALKPLLLAAHQDVVPVNRDTWEQWNHPPFDGFYDEDTDTLWGRGTIDCKNLLIGTLEAVDLLLRDGFKPTRTVLLAFGFDEESTGKYGAGEIAQHLEERYGKNGIYAIVDEGNGILPASDSLYFAAPVTGEKGYADFVITVHGRGGHSSVPPEHTNIGIAAKLISLLEDNPSELTFSASNPVYGVLTCYAEHDNSLPEIVRRAILNAPHDSGAAAKLLEFLATQHLYRDLMRTSQAVDIIRGGVKANALPEEVSFLINHRIDVTSNVETVLARNVRQIQAVAEKYGYGVVIGDEELAPKTELGYIALEVSNAFPPAPVSPTHGSEVWDLFAGTIQDVYENRVFADRDVEFYVGQSLFSGNTDTRHYWNLTENIYRFMAIQLTGEVLSVIHSVNEHLNFTDHLSTVGFLYEYIVNTNEHT</sequence>
<evidence type="ECO:0000256" key="10">
    <source>
        <dbReference type="ARBA" id="ARBA00022833"/>
    </source>
</evidence>
<feature type="binding site" evidence="16">
    <location>
        <position position="543"/>
    </location>
    <ligand>
        <name>Zn(2+)</name>
        <dbReference type="ChEBI" id="CHEBI:29105"/>
        <label>1</label>
    </ligand>
</feature>
<dbReference type="RefSeq" id="NP_984729.1">
    <property type="nucleotide sequence ID" value="NM_210083.2"/>
</dbReference>
<protein>
    <submittedName>
        <fullName evidence="19">AEL132Wp</fullName>
    </submittedName>
</protein>
<dbReference type="GO" id="GO:0004181">
    <property type="term" value="F:metallocarboxypeptidase activity"/>
    <property type="evidence" value="ECO:0007669"/>
    <property type="project" value="InterPro"/>
</dbReference>
<keyword evidence="12 17" id="KW-1133">Transmembrane helix</keyword>
<evidence type="ECO:0000256" key="1">
    <source>
        <dbReference type="ARBA" id="ARBA00001947"/>
    </source>
</evidence>
<keyword evidence="9" id="KW-0378">Hydrolase</keyword>
<evidence type="ECO:0000256" key="2">
    <source>
        <dbReference type="ARBA" id="ARBA00004167"/>
    </source>
</evidence>
<evidence type="ECO:0000256" key="8">
    <source>
        <dbReference type="ARBA" id="ARBA00022723"/>
    </source>
</evidence>
<dbReference type="MEROPS" id="M20.002"/>
<evidence type="ECO:0000256" key="3">
    <source>
        <dbReference type="ARBA" id="ARBA00006247"/>
    </source>
</evidence>
<evidence type="ECO:0000256" key="12">
    <source>
        <dbReference type="ARBA" id="ARBA00022989"/>
    </source>
</evidence>
<evidence type="ECO:0000256" key="16">
    <source>
        <dbReference type="PIRSR" id="PIRSR037217-2"/>
    </source>
</evidence>
<feature type="active site" description="Proton acceptor" evidence="15">
    <location>
        <position position="234"/>
    </location>
</feature>
<evidence type="ECO:0000313" key="19">
    <source>
        <dbReference type="EMBL" id="AAS52553.1"/>
    </source>
</evidence>
<dbReference type="eggNOG" id="KOG2275">
    <property type="taxonomic scope" value="Eukaryota"/>
</dbReference>
<comment type="cofactor">
    <cofactor evidence="1">
        <name>Zn(2+)</name>
        <dbReference type="ChEBI" id="CHEBI:29105"/>
    </cofactor>
</comment>
<comment type="subcellular location">
    <subcellularLocation>
        <location evidence="2">Membrane</location>
        <topology evidence="2">Single-pass membrane protein</topology>
    </subcellularLocation>
</comment>
<evidence type="ECO:0000256" key="13">
    <source>
        <dbReference type="ARBA" id="ARBA00023136"/>
    </source>
</evidence>
<proteinExistence type="inferred from homology"/>
<keyword evidence="8 16" id="KW-0479">Metal-binding</keyword>
<dbReference type="FunCoup" id="Q757Z2">
    <property type="interactions" value="55"/>
</dbReference>
<dbReference type="InterPro" id="IPR047177">
    <property type="entry name" value="Pept_M20A"/>
</dbReference>
<evidence type="ECO:0000256" key="15">
    <source>
        <dbReference type="PIRSR" id="PIRSR037217-1"/>
    </source>
</evidence>
<feature type="binding site" evidence="16">
    <location>
        <position position="200"/>
    </location>
    <ligand>
        <name>Zn(2+)</name>
        <dbReference type="ChEBI" id="CHEBI:29105"/>
        <label>2</label>
    </ligand>
</feature>
<reference evidence="19 20" key="1">
    <citation type="journal article" date="2004" name="Science">
        <title>The Ashbya gossypii genome as a tool for mapping the ancient Saccharomyces cerevisiae genome.</title>
        <authorList>
            <person name="Dietrich F.S."/>
            <person name="Voegeli S."/>
            <person name="Brachat S."/>
            <person name="Lerch A."/>
            <person name="Gates K."/>
            <person name="Steiner S."/>
            <person name="Mohr C."/>
            <person name="Pohlmann R."/>
            <person name="Luedi P."/>
            <person name="Choi S."/>
            <person name="Wing R.A."/>
            <person name="Flavier A."/>
            <person name="Gaffney T.D."/>
            <person name="Philippsen P."/>
        </authorList>
    </citation>
    <scope>NUCLEOTIDE SEQUENCE [LARGE SCALE GENOMIC DNA]</scope>
    <source>
        <strain evidence="20">ATCC 10895 / CBS 109.51 / FGSC 9923 / NRRL Y-1056</strain>
    </source>
</reference>
<dbReference type="GO" id="GO:0000328">
    <property type="term" value="C:fungal-type vacuole lumen"/>
    <property type="evidence" value="ECO:0000318"/>
    <property type="project" value="GO_Central"/>
</dbReference>
<dbReference type="SUPFAM" id="SSF53187">
    <property type="entry name" value="Zn-dependent exopeptidases"/>
    <property type="match status" value="1"/>
</dbReference>
<dbReference type="Pfam" id="PF07687">
    <property type="entry name" value="M20_dimer"/>
    <property type="match status" value="1"/>
</dbReference>
<evidence type="ECO:0000256" key="4">
    <source>
        <dbReference type="ARBA" id="ARBA00022499"/>
    </source>
</evidence>
<dbReference type="SUPFAM" id="SSF55031">
    <property type="entry name" value="Bacterial exopeptidase dimerisation domain"/>
    <property type="match status" value="1"/>
</dbReference>
<dbReference type="GO" id="GO:0051603">
    <property type="term" value="P:proteolysis involved in protein catabolic process"/>
    <property type="evidence" value="ECO:0000318"/>
    <property type="project" value="GO_Central"/>
</dbReference>
<dbReference type="OrthoDB" id="3064516at2759"/>
<keyword evidence="13 17" id="KW-0472">Membrane</keyword>
<dbReference type="PANTHER" id="PTHR45962:SF1">
    <property type="entry name" value="N-FATTY-ACYL-AMINO ACID SYNTHASE_HYDROLASE PM20D1"/>
    <property type="match status" value="1"/>
</dbReference>
<dbReference type="InterPro" id="IPR036264">
    <property type="entry name" value="Bact_exopeptidase_dim_dom"/>
</dbReference>
<dbReference type="InterPro" id="IPR001261">
    <property type="entry name" value="ArgE/DapE_CS"/>
</dbReference>
<feature type="active site" evidence="15">
    <location>
        <position position="165"/>
    </location>
</feature>
<evidence type="ECO:0000256" key="5">
    <source>
        <dbReference type="ARBA" id="ARBA00022645"/>
    </source>
</evidence>
<keyword evidence="11" id="KW-0832">Ubl conjugation</keyword>
<evidence type="ECO:0000256" key="9">
    <source>
        <dbReference type="ARBA" id="ARBA00022801"/>
    </source>
</evidence>
<dbReference type="InParanoid" id="Q757Z2"/>
<dbReference type="GO" id="GO:0046872">
    <property type="term" value="F:metal ion binding"/>
    <property type="evidence" value="ECO:0007669"/>
    <property type="project" value="UniProtKB-KW"/>
</dbReference>
<keyword evidence="5" id="KW-0121">Carboxypeptidase</keyword>
<dbReference type="FunFam" id="3.40.630.10:FF:000098">
    <property type="entry name" value="Gly-Xaa carboxypeptidase"/>
    <property type="match status" value="1"/>
</dbReference>
<feature type="binding site" evidence="16">
    <location>
        <position position="235"/>
    </location>
    <ligand>
        <name>Zn(2+)</name>
        <dbReference type="ChEBI" id="CHEBI:29105"/>
        <label>1</label>
    </ligand>
</feature>
<dbReference type="GeneID" id="4620916"/>
<dbReference type="Gene3D" id="1.10.150.900">
    <property type="match status" value="1"/>
</dbReference>
<evidence type="ECO:0000256" key="14">
    <source>
        <dbReference type="ARBA" id="ARBA00023180"/>
    </source>
</evidence>
<feature type="binding site" evidence="16">
    <location>
        <position position="200"/>
    </location>
    <ligand>
        <name>Zn(2+)</name>
        <dbReference type="ChEBI" id="CHEBI:29105"/>
        <label>1</label>
    </ligand>
</feature>
<evidence type="ECO:0000256" key="11">
    <source>
        <dbReference type="ARBA" id="ARBA00022843"/>
    </source>
</evidence>
<reference evidence="20" key="2">
    <citation type="journal article" date="2013" name="G3 (Bethesda)">
        <title>Genomes of Ashbya fungi isolated from insects reveal four mating-type loci, numerous translocations, lack of transposons, and distinct gene duplications.</title>
        <authorList>
            <person name="Dietrich F.S."/>
            <person name="Voegeli S."/>
            <person name="Kuo S."/>
            <person name="Philippsen P."/>
        </authorList>
    </citation>
    <scope>GENOME REANNOTATION</scope>
    <source>
        <strain evidence="20">ATCC 10895 / CBS 109.51 / FGSC 9923 / NRRL Y-1056</strain>
    </source>
</reference>
<comment type="similarity">
    <text evidence="3">Belongs to the peptidase M20A family.</text>
</comment>
<dbReference type="PROSITE" id="PS00758">
    <property type="entry name" value="ARGE_DAPE_CPG2_1"/>
    <property type="match status" value="1"/>
</dbReference>
<keyword evidence="7 17" id="KW-0812">Transmembrane</keyword>
<feature type="transmembrane region" description="Helical" evidence="17">
    <location>
        <begin position="25"/>
        <end position="43"/>
    </location>
</feature>
<evidence type="ECO:0000256" key="17">
    <source>
        <dbReference type="SAM" id="Phobius"/>
    </source>
</evidence>
<dbReference type="STRING" id="284811.Q757Z2"/>
<keyword evidence="20" id="KW-1185">Reference proteome</keyword>
<dbReference type="Pfam" id="PF01546">
    <property type="entry name" value="Peptidase_M20"/>
    <property type="match status" value="1"/>
</dbReference>
<dbReference type="Gene3D" id="3.40.630.10">
    <property type="entry name" value="Zn peptidases"/>
    <property type="match status" value="1"/>
</dbReference>
<dbReference type="PROSITE" id="PS00759">
    <property type="entry name" value="ARGE_DAPE_CPG2_2"/>
    <property type="match status" value="1"/>
</dbReference>
<dbReference type="Gene3D" id="3.30.70.360">
    <property type="match status" value="1"/>
</dbReference>
<feature type="binding site" evidence="16">
    <location>
        <position position="263"/>
    </location>
    <ligand>
        <name>Zn(2+)</name>
        <dbReference type="ChEBI" id="CHEBI:29105"/>
        <label>2</label>
    </ligand>
</feature>
<evidence type="ECO:0000313" key="20">
    <source>
        <dbReference type="Proteomes" id="UP000000591"/>
    </source>
</evidence>
<keyword evidence="14" id="KW-0325">Glycoprotein</keyword>
<evidence type="ECO:0000259" key="18">
    <source>
        <dbReference type="Pfam" id="PF07687"/>
    </source>
</evidence>
<evidence type="ECO:0000256" key="6">
    <source>
        <dbReference type="ARBA" id="ARBA00022670"/>
    </source>
</evidence>